<evidence type="ECO:0000256" key="2">
    <source>
        <dbReference type="ARBA" id="ARBA00004496"/>
    </source>
</evidence>
<keyword evidence="9" id="KW-0393">Immunoglobulin domain</keyword>
<dbReference type="Gene3D" id="2.60.40.10">
    <property type="entry name" value="Immunoglobulins"/>
    <property type="match status" value="3"/>
</dbReference>
<evidence type="ECO:0000256" key="4">
    <source>
        <dbReference type="ARBA" id="ARBA00022490"/>
    </source>
</evidence>
<dbReference type="PROSITE" id="PS50835">
    <property type="entry name" value="IG_LIKE"/>
    <property type="match status" value="2"/>
</dbReference>
<keyword evidence="7" id="KW-1015">Disulfide bond</keyword>
<dbReference type="PANTHER" id="PTHR35971">
    <property type="entry name" value="SI:DKEY-31G6.6"/>
    <property type="match status" value="1"/>
</dbReference>
<comment type="similarity">
    <text evidence="3">Belongs to the protein kinase superfamily. CAMK Ser/Thr protein kinase family.</text>
</comment>
<gene>
    <name evidence="11" type="ORF">OKA104_LOCUS46836</name>
</gene>
<evidence type="ECO:0000256" key="8">
    <source>
        <dbReference type="ARBA" id="ARBA00023242"/>
    </source>
</evidence>
<dbReference type="InterPro" id="IPR007110">
    <property type="entry name" value="Ig-like_dom"/>
</dbReference>
<reference evidence="11" key="1">
    <citation type="submission" date="2021-02" db="EMBL/GenBank/DDBJ databases">
        <authorList>
            <person name="Nowell W R."/>
        </authorList>
    </citation>
    <scope>NUCLEOTIDE SEQUENCE</scope>
</reference>
<accession>A0A820INQ0</accession>
<keyword evidence="6" id="KW-0677">Repeat</keyword>
<dbReference type="InterPro" id="IPR013783">
    <property type="entry name" value="Ig-like_fold"/>
</dbReference>
<proteinExistence type="inferred from homology"/>
<comment type="subcellular location">
    <subcellularLocation>
        <location evidence="2">Cytoplasm</location>
    </subcellularLocation>
    <subcellularLocation>
        <location evidence="1">Nucleus</location>
    </subcellularLocation>
</comment>
<evidence type="ECO:0000256" key="5">
    <source>
        <dbReference type="ARBA" id="ARBA00022553"/>
    </source>
</evidence>
<evidence type="ECO:0000256" key="1">
    <source>
        <dbReference type="ARBA" id="ARBA00004123"/>
    </source>
</evidence>
<dbReference type="SUPFAM" id="SSF48726">
    <property type="entry name" value="Immunoglobulin"/>
    <property type="match status" value="3"/>
</dbReference>
<feature type="non-terminal residue" evidence="11">
    <location>
        <position position="1"/>
    </location>
</feature>
<dbReference type="GO" id="GO:0005634">
    <property type="term" value="C:nucleus"/>
    <property type="evidence" value="ECO:0007669"/>
    <property type="project" value="UniProtKB-SubCell"/>
</dbReference>
<dbReference type="AlphaFoldDB" id="A0A820INQ0"/>
<dbReference type="InterPro" id="IPR052385">
    <property type="entry name" value="Obscurin/Obscurin-like_Reg"/>
</dbReference>
<dbReference type="GO" id="GO:0005737">
    <property type="term" value="C:cytoplasm"/>
    <property type="evidence" value="ECO:0007669"/>
    <property type="project" value="UniProtKB-SubCell"/>
</dbReference>
<feature type="non-terminal residue" evidence="11">
    <location>
        <position position="259"/>
    </location>
</feature>
<dbReference type="InterPro" id="IPR003599">
    <property type="entry name" value="Ig_sub"/>
</dbReference>
<dbReference type="PANTHER" id="PTHR35971:SF5">
    <property type="entry name" value="OBSCURIN LIKE CYTOSKELETAL ADAPTOR 1"/>
    <property type="match status" value="1"/>
</dbReference>
<evidence type="ECO:0000256" key="6">
    <source>
        <dbReference type="ARBA" id="ARBA00022737"/>
    </source>
</evidence>
<evidence type="ECO:0000259" key="10">
    <source>
        <dbReference type="PROSITE" id="PS50835"/>
    </source>
</evidence>
<evidence type="ECO:0000313" key="12">
    <source>
        <dbReference type="Proteomes" id="UP000663881"/>
    </source>
</evidence>
<evidence type="ECO:0000256" key="7">
    <source>
        <dbReference type="ARBA" id="ARBA00023157"/>
    </source>
</evidence>
<dbReference type="InterPro" id="IPR013098">
    <property type="entry name" value="Ig_I-set"/>
</dbReference>
<keyword evidence="8" id="KW-0539">Nucleus</keyword>
<dbReference type="SMART" id="SM00409">
    <property type="entry name" value="IG"/>
    <property type="match status" value="2"/>
</dbReference>
<dbReference type="EMBL" id="CAJOAY010017640">
    <property type="protein sequence ID" value="CAF4313155.1"/>
    <property type="molecule type" value="Genomic_DNA"/>
</dbReference>
<keyword evidence="5" id="KW-0597">Phosphoprotein</keyword>
<organism evidence="11 12">
    <name type="scientific">Adineta steineri</name>
    <dbReference type="NCBI Taxonomy" id="433720"/>
    <lineage>
        <taxon>Eukaryota</taxon>
        <taxon>Metazoa</taxon>
        <taxon>Spiralia</taxon>
        <taxon>Gnathifera</taxon>
        <taxon>Rotifera</taxon>
        <taxon>Eurotatoria</taxon>
        <taxon>Bdelloidea</taxon>
        <taxon>Adinetida</taxon>
        <taxon>Adinetidae</taxon>
        <taxon>Adineta</taxon>
    </lineage>
</organism>
<dbReference type="CDD" id="cd00096">
    <property type="entry name" value="Ig"/>
    <property type="match status" value="1"/>
</dbReference>
<evidence type="ECO:0000256" key="9">
    <source>
        <dbReference type="ARBA" id="ARBA00023319"/>
    </source>
</evidence>
<comment type="caution">
    <text evidence="11">The sequence shown here is derived from an EMBL/GenBank/DDBJ whole genome shotgun (WGS) entry which is preliminary data.</text>
</comment>
<dbReference type="Proteomes" id="UP000663881">
    <property type="component" value="Unassembled WGS sequence"/>
</dbReference>
<dbReference type="Pfam" id="PF07679">
    <property type="entry name" value="I-set"/>
    <property type="match status" value="2"/>
</dbReference>
<feature type="domain" description="Ig-like" evidence="10">
    <location>
        <begin position="55"/>
        <end position="147"/>
    </location>
</feature>
<name>A0A820INQ0_9BILA</name>
<dbReference type="InterPro" id="IPR036179">
    <property type="entry name" value="Ig-like_dom_sf"/>
</dbReference>
<evidence type="ECO:0000256" key="3">
    <source>
        <dbReference type="ARBA" id="ARBA00006692"/>
    </source>
</evidence>
<protein>
    <recommendedName>
        <fullName evidence="10">Ig-like domain-containing protein</fullName>
    </recommendedName>
</protein>
<sequence>EIPMTADENNRFEATNDGRVYRLEVKESKMIDAGMYTIKVEDKEQSCQVTVTEAPIEIVIPLSDKTCVEGTTEFSEFYVELNKPNINIIWKCDDEPIDFTNSKYSKLNEKTKYTLVIHNVELSDEKMYSCQVSGGTSSRVKSQAHFTIDELPPEFVLTTTPLQDRECFEEEDVEFECELSKSKWKKTGQTIICKWFRNGDRELRSTAKYSIDRSGPIQKLIIHNAQFEDDGEYSCVIMDKTINAKLTVKEIPVAFTQLL</sequence>
<feature type="domain" description="Ig-like" evidence="10">
    <location>
        <begin position="153"/>
        <end position="247"/>
    </location>
</feature>
<dbReference type="FunFam" id="2.60.40.10:FF:000050">
    <property type="entry name" value="Titin isoform B"/>
    <property type="match status" value="1"/>
</dbReference>
<evidence type="ECO:0000313" key="11">
    <source>
        <dbReference type="EMBL" id="CAF4313155.1"/>
    </source>
</evidence>
<keyword evidence="4" id="KW-0963">Cytoplasm</keyword>